<feature type="transmembrane region" description="Helical" evidence="1">
    <location>
        <begin position="16"/>
        <end position="35"/>
    </location>
</feature>
<reference evidence="3" key="1">
    <citation type="submission" date="2022-03" db="EMBL/GenBank/DDBJ databases">
        <authorList>
            <person name="Woo C.Y."/>
        </authorList>
    </citation>
    <scope>NUCLEOTIDE SEQUENCE</scope>
    <source>
        <strain evidence="3">CYS-01</strain>
    </source>
</reference>
<feature type="transmembrane region" description="Helical" evidence="1">
    <location>
        <begin position="41"/>
        <end position="58"/>
    </location>
</feature>
<dbReference type="PANTHER" id="PTHR40763">
    <property type="entry name" value="MEMBRANE PROTEIN-RELATED"/>
    <property type="match status" value="1"/>
</dbReference>
<feature type="transmembrane region" description="Helical" evidence="1">
    <location>
        <begin position="65"/>
        <end position="83"/>
    </location>
</feature>
<dbReference type="RefSeq" id="WP_243363069.1">
    <property type="nucleotide sequence ID" value="NZ_JALGBH010000002.1"/>
</dbReference>
<feature type="domain" description="LiaF transmembrane" evidence="2">
    <location>
        <begin position="17"/>
        <end position="110"/>
    </location>
</feature>
<dbReference type="Pfam" id="PF22570">
    <property type="entry name" value="LiaF-TM"/>
    <property type="match status" value="1"/>
</dbReference>
<gene>
    <name evidence="3" type="ORF">MMF97_13695</name>
</gene>
<evidence type="ECO:0000313" key="4">
    <source>
        <dbReference type="Proteomes" id="UP001165460"/>
    </source>
</evidence>
<keyword evidence="1" id="KW-0472">Membrane</keyword>
<protein>
    <submittedName>
        <fullName evidence="3">Cell wall-active antibiotics response protein</fullName>
    </submittedName>
</protein>
<dbReference type="InterPro" id="IPR054331">
    <property type="entry name" value="LiaF_TM"/>
</dbReference>
<comment type="caution">
    <text evidence="3">The sequence shown here is derived from an EMBL/GenBank/DDBJ whole genome shotgun (WGS) entry which is preliminary data.</text>
</comment>
<proteinExistence type="predicted"/>
<dbReference type="EMBL" id="JALGBH010000002">
    <property type="protein sequence ID" value="MCJ0743768.1"/>
    <property type="molecule type" value="Genomic_DNA"/>
</dbReference>
<evidence type="ECO:0000256" key="1">
    <source>
        <dbReference type="SAM" id="Phobius"/>
    </source>
</evidence>
<keyword evidence="1" id="KW-1133">Transmembrane helix</keyword>
<name>A0ABS9ZZN2_9SPHI</name>
<accession>A0ABS9ZZN2</accession>
<feature type="transmembrane region" description="Helical" evidence="1">
    <location>
        <begin position="89"/>
        <end position="106"/>
    </location>
</feature>
<sequence length="264" mass="29527">MEQFKNKDMINRSGKVWAGLFIVTIGALLLLKNLGLNLPDWLFSWSTFLIGLGLFIGFKRNFEGLGWFILIAIGSYFTLEEAIHSFDIGQLGLPILLLVIGIFLIVKPKRMSVNRWERRRNRMKNRFDRSFPYNEGEAFTATDEETKNTSNSSDYLDSVNIFGGSQQTVYSKNFKGGQVIAIFGGCDVNITQADFEGEIVIDVTAIFGGAKLIVPQGWEVKSEVTAILGGMDDKRAIVPLNPEQKKILILRGVAMFGGIEIKNF</sequence>
<keyword evidence="4" id="KW-1185">Reference proteome</keyword>
<keyword evidence="1" id="KW-0812">Transmembrane</keyword>
<organism evidence="3 4">
    <name type="scientific">Pedobacter montanisoli</name>
    <dbReference type="NCBI Taxonomy" id="2923277"/>
    <lineage>
        <taxon>Bacteria</taxon>
        <taxon>Pseudomonadati</taxon>
        <taxon>Bacteroidota</taxon>
        <taxon>Sphingobacteriia</taxon>
        <taxon>Sphingobacteriales</taxon>
        <taxon>Sphingobacteriaceae</taxon>
        <taxon>Pedobacter</taxon>
    </lineage>
</organism>
<evidence type="ECO:0000259" key="2">
    <source>
        <dbReference type="Pfam" id="PF22570"/>
    </source>
</evidence>
<dbReference type="PANTHER" id="PTHR40763:SF5">
    <property type="entry name" value="MEMBRANE PROTEIN"/>
    <property type="match status" value="1"/>
</dbReference>
<dbReference type="Proteomes" id="UP001165460">
    <property type="component" value="Unassembled WGS sequence"/>
</dbReference>
<evidence type="ECO:0000313" key="3">
    <source>
        <dbReference type="EMBL" id="MCJ0743768.1"/>
    </source>
</evidence>